<dbReference type="Gene3D" id="2.40.160.60">
    <property type="entry name" value="Outer membrane protein transport protein (OMPP1/FadL/TodX)"/>
    <property type="match status" value="1"/>
</dbReference>
<dbReference type="Pfam" id="PF18990">
    <property type="entry name" value="DUF5723"/>
    <property type="match status" value="1"/>
</dbReference>
<dbReference type="EMBL" id="JAPOHD010000027">
    <property type="protein sequence ID" value="MCY1721052.1"/>
    <property type="molecule type" value="Genomic_DNA"/>
</dbReference>
<accession>A0A9X3F756</accession>
<dbReference type="InterPro" id="IPR043781">
    <property type="entry name" value="DUF5723"/>
</dbReference>
<keyword evidence="3" id="KW-1185">Reference proteome</keyword>
<feature type="domain" description="DUF5723" evidence="1">
    <location>
        <begin position="44"/>
        <end position="424"/>
    </location>
</feature>
<dbReference type="AlphaFoldDB" id="A0A9X3F756"/>
<evidence type="ECO:0000313" key="2">
    <source>
        <dbReference type="EMBL" id="MCY1721052.1"/>
    </source>
</evidence>
<dbReference type="RefSeq" id="WP_343333386.1">
    <property type="nucleotide sequence ID" value="NZ_JAPOHD010000027.1"/>
</dbReference>
<name>A0A9X3F756_9BACT</name>
<proteinExistence type="predicted"/>
<gene>
    <name evidence="2" type="ORF">OU798_11910</name>
</gene>
<evidence type="ECO:0000259" key="1">
    <source>
        <dbReference type="Pfam" id="PF18990"/>
    </source>
</evidence>
<organism evidence="2 3">
    <name type="scientific">Draconibacterium aestuarii</name>
    <dbReference type="NCBI Taxonomy" id="2998507"/>
    <lineage>
        <taxon>Bacteria</taxon>
        <taxon>Pseudomonadati</taxon>
        <taxon>Bacteroidota</taxon>
        <taxon>Bacteroidia</taxon>
        <taxon>Marinilabiliales</taxon>
        <taxon>Prolixibacteraceae</taxon>
        <taxon>Draconibacterium</taxon>
    </lineage>
</organism>
<comment type="caution">
    <text evidence="2">The sequence shown here is derived from an EMBL/GenBank/DDBJ whole genome shotgun (WGS) entry which is preliminary data.</text>
</comment>
<sequence length="454" mass="51226">MQDFIFKKLGLWLVFTSLVVPALPQDGNPLQFLSDVSQSSRINPAFQNTSNKLIVGLPILAGTTVNWESNFSISNLTTDNFTNDFYNTLNEPGNAFFAAHIPFFYLGFKNNSGTFSFSVSEKTIGEINFDNEIVNFIAQGLRPYYGKNEDLGPLSFSSQYYREITLGYSTQIIKNLQVGVRPKILFSKFYYGIEKAYYKVETLAESEMLVINPKGNYTVSGPLKVVIDEENETETIKPDIKPTDYFLNFRNMGAGIDLGLVYNPNKATEFAVSILDIGFTRLRHKTYNVEYTGSMHFKEKDLYQSSNPDEPDYWSPAEALAAFSDSVPHITTVNNLQNGLVTTLPLQVNVMLRYKLPNRLQMGISNHFTYYKSQSAGFLSGFIYYKPAQNFEVAGTLNFYNFKQMFPGIGASYTGKSVQYFLTTNNFLELVQPSSAKNLNLCFGVNFLFSTAEN</sequence>
<reference evidence="2" key="1">
    <citation type="submission" date="2022-11" db="EMBL/GenBank/DDBJ databases">
        <title>Marilongibacter aestuarii gen. nov., sp. nov., isolated from tidal flat sediment.</title>
        <authorList>
            <person name="Jiayan W."/>
        </authorList>
    </citation>
    <scope>NUCLEOTIDE SEQUENCE</scope>
    <source>
        <strain evidence="2">Z1-6</strain>
    </source>
</reference>
<evidence type="ECO:0000313" key="3">
    <source>
        <dbReference type="Proteomes" id="UP001145087"/>
    </source>
</evidence>
<dbReference type="Proteomes" id="UP001145087">
    <property type="component" value="Unassembled WGS sequence"/>
</dbReference>
<protein>
    <submittedName>
        <fullName evidence="2">DUF5723 family protein</fullName>
    </submittedName>
</protein>